<sequence>MPSSDLEEAYYDALEAPRPPILSSQTRGHSYPAHRTNNFATNEVPTRTGTELRPVSELPDVFRGIFKFGVFNAIQSACFDDIMKSDENLVISSPTGSGKTTLFELAILKMLMESTSTSTMDRCVYIAPTKALCSEKQRDWAAKFGPLGYKCCELTGDTPSWSKHTWGDAPSSSLIVTTGEKWDSLTRSWDEHSGILSTIKLFLVDEVHLLNESRGGTLEVVVSRMKLHCPRVRFLMVSATVPNIADVAQWVGSVHEARNPAKTFEFGEQYRPCQLSRFVHAFPKKGMNQFAFANVLDLQLFQVLAMHSKGKPTLVFVSTRKGVFSTAEQLLKDYAAAERERKQLPWTQYRKVSHTFQDRKLSELAAHGVGVHHAGLSFEDRRAVEESFLDGTLQVLVATSTLAVGVNLPAHTVVIKGVWCYQDQAMVEYSDLSIMQMLGRAGRPQFDTEGTAIIMCESELESKYQALASGTTPLESCLHKNLLEHLNSEIGLGTIHSLSSAKAWLHTTFFFQRIQKNPGFYAIGKEENQSWKSKLDDLVTQSLGSLRADLLISTEDDDDSDSVTSTDLGDVMSKFFVRYGTMKLILALPQSPSLKDVLMTLSTAEEIVPTCLRVSEKKILSKLLKHPDMRFPLRQVDKPFHKPFVLLQAILALIPLNTPEYRSSDCHPHLDAMGALKSATRIISAIVEVGIVRNSGALIKHGLELSRCFNAKGWEDRPTVLAQITSIGEKSVKVLAEHGITTLEILGRQSSARLEILLNRRPPFGHEVLSFVQNLPRYKVTIAQKGYRPSYAGVEVELEVECSLEVPLSGSSVSKKSKGPRLGMTDILTLTSDLDLVDFRRTSTKILNNGKTFTVKASLTRPSQSVVVQASSTSVAGTLAVVTFKPNVPASKFHVLDTRPPSSMDLDLEGLENCSQLWDIDDFLDENAATSIVKQEATQVDIPKEKKVTPPMQSPLKQKGGYFSLFV</sequence>
<proteinExistence type="inferred from homology"/>
<dbReference type="SUPFAM" id="SSF158702">
    <property type="entry name" value="Sec63 N-terminal domain-like"/>
    <property type="match status" value="1"/>
</dbReference>
<dbReference type="InterPro" id="IPR057842">
    <property type="entry name" value="WH_MER3"/>
</dbReference>
<evidence type="ECO:0000313" key="14">
    <source>
        <dbReference type="EMBL" id="TFL07325.1"/>
    </source>
</evidence>
<dbReference type="PROSITE" id="PS51194">
    <property type="entry name" value="HELICASE_CTER"/>
    <property type="match status" value="1"/>
</dbReference>
<evidence type="ECO:0000256" key="3">
    <source>
        <dbReference type="ARBA" id="ARBA00022801"/>
    </source>
</evidence>
<protein>
    <recommendedName>
        <fullName evidence="9">DNA 3'-5' helicase</fullName>
        <ecNumber evidence="9">5.6.2.4</ecNumber>
    </recommendedName>
</protein>
<evidence type="ECO:0000256" key="6">
    <source>
        <dbReference type="ARBA" id="ARBA00023235"/>
    </source>
</evidence>
<dbReference type="GO" id="GO:0051321">
    <property type="term" value="P:meiotic cell cycle"/>
    <property type="evidence" value="ECO:0007669"/>
    <property type="project" value="UniProtKB-KW"/>
</dbReference>
<dbReference type="GO" id="GO:0043138">
    <property type="term" value="F:3'-5' DNA helicase activity"/>
    <property type="evidence" value="ECO:0007669"/>
    <property type="project" value="UniProtKB-EC"/>
</dbReference>
<evidence type="ECO:0000256" key="5">
    <source>
        <dbReference type="ARBA" id="ARBA00022840"/>
    </source>
</evidence>
<dbReference type="InterPro" id="IPR052247">
    <property type="entry name" value="Meiotic_Crossover_Helicase"/>
</dbReference>
<feature type="region of interest" description="Disordered" evidence="11">
    <location>
        <begin position="21"/>
        <end position="41"/>
    </location>
</feature>
<dbReference type="AlphaFoldDB" id="A0A5C3QZ78"/>
<name>A0A5C3QZ78_9AGAR</name>
<dbReference type="GO" id="GO:0003676">
    <property type="term" value="F:nucleic acid binding"/>
    <property type="evidence" value="ECO:0007669"/>
    <property type="project" value="InterPro"/>
</dbReference>
<dbReference type="PANTHER" id="PTHR47835">
    <property type="entry name" value="HFM1, ATP DEPENDENT DNA HELICASE HOMOLOG"/>
    <property type="match status" value="1"/>
</dbReference>
<comment type="catalytic activity">
    <reaction evidence="8">
        <text>Couples ATP hydrolysis with the unwinding of duplex DNA by translocating in the 3'-5' direction.</text>
        <dbReference type="EC" id="5.6.2.4"/>
    </reaction>
</comment>
<feature type="domain" description="Helicase C-terminal" evidence="13">
    <location>
        <begin position="299"/>
        <end position="490"/>
    </location>
</feature>
<reference evidence="14 15" key="1">
    <citation type="journal article" date="2019" name="Nat. Ecol. Evol.">
        <title>Megaphylogeny resolves global patterns of mushroom evolution.</title>
        <authorList>
            <person name="Varga T."/>
            <person name="Krizsan K."/>
            <person name="Foldi C."/>
            <person name="Dima B."/>
            <person name="Sanchez-Garcia M."/>
            <person name="Sanchez-Ramirez S."/>
            <person name="Szollosi G.J."/>
            <person name="Szarkandi J.G."/>
            <person name="Papp V."/>
            <person name="Albert L."/>
            <person name="Andreopoulos W."/>
            <person name="Angelini C."/>
            <person name="Antonin V."/>
            <person name="Barry K.W."/>
            <person name="Bougher N.L."/>
            <person name="Buchanan P."/>
            <person name="Buyck B."/>
            <person name="Bense V."/>
            <person name="Catcheside P."/>
            <person name="Chovatia M."/>
            <person name="Cooper J."/>
            <person name="Damon W."/>
            <person name="Desjardin D."/>
            <person name="Finy P."/>
            <person name="Geml J."/>
            <person name="Haridas S."/>
            <person name="Hughes K."/>
            <person name="Justo A."/>
            <person name="Karasinski D."/>
            <person name="Kautmanova I."/>
            <person name="Kiss B."/>
            <person name="Kocsube S."/>
            <person name="Kotiranta H."/>
            <person name="LaButti K.M."/>
            <person name="Lechner B.E."/>
            <person name="Liimatainen K."/>
            <person name="Lipzen A."/>
            <person name="Lukacs Z."/>
            <person name="Mihaltcheva S."/>
            <person name="Morgado L.N."/>
            <person name="Niskanen T."/>
            <person name="Noordeloos M.E."/>
            <person name="Ohm R.A."/>
            <person name="Ortiz-Santana B."/>
            <person name="Ovrebo C."/>
            <person name="Racz N."/>
            <person name="Riley R."/>
            <person name="Savchenko A."/>
            <person name="Shiryaev A."/>
            <person name="Soop K."/>
            <person name="Spirin V."/>
            <person name="Szebenyi C."/>
            <person name="Tomsovsky M."/>
            <person name="Tulloss R.E."/>
            <person name="Uehling J."/>
            <person name="Grigoriev I.V."/>
            <person name="Vagvolgyi C."/>
            <person name="Papp T."/>
            <person name="Martin F.M."/>
            <person name="Miettinen O."/>
            <person name="Hibbett D.S."/>
            <person name="Nagy L.G."/>
        </authorList>
    </citation>
    <scope>NUCLEOTIDE SEQUENCE [LARGE SCALE GENOMIC DNA]</scope>
    <source>
        <strain evidence="14 15">CBS 309.79</strain>
    </source>
</reference>
<dbReference type="GO" id="GO:0005524">
    <property type="term" value="F:ATP binding"/>
    <property type="evidence" value="ECO:0007669"/>
    <property type="project" value="UniProtKB-KW"/>
</dbReference>
<keyword evidence="7" id="KW-0469">Meiosis</keyword>
<dbReference type="PROSITE" id="PS51192">
    <property type="entry name" value="HELICASE_ATP_BIND_1"/>
    <property type="match status" value="1"/>
</dbReference>
<dbReference type="Gene3D" id="3.40.50.300">
    <property type="entry name" value="P-loop containing nucleotide triphosphate hydrolases"/>
    <property type="match status" value="2"/>
</dbReference>
<keyword evidence="4" id="KW-0347">Helicase</keyword>
<evidence type="ECO:0000256" key="2">
    <source>
        <dbReference type="ARBA" id="ARBA00022741"/>
    </source>
</evidence>
<gene>
    <name evidence="14" type="ORF">BDV98DRAFT_18819</name>
</gene>
<dbReference type="FunFam" id="1.10.10.10:FF:000012">
    <property type="entry name" value="U5 small nuclear ribonucleoprotein helicase"/>
    <property type="match status" value="1"/>
</dbReference>
<feature type="domain" description="Helicase ATP-binding" evidence="12">
    <location>
        <begin position="80"/>
        <end position="259"/>
    </location>
</feature>
<evidence type="ECO:0000256" key="11">
    <source>
        <dbReference type="SAM" id="MobiDB-lite"/>
    </source>
</evidence>
<accession>A0A5C3QZ78</accession>
<dbReference type="Pfam" id="PF00270">
    <property type="entry name" value="DEAD"/>
    <property type="match status" value="1"/>
</dbReference>
<dbReference type="Proteomes" id="UP000305067">
    <property type="component" value="Unassembled WGS sequence"/>
</dbReference>
<keyword evidence="3 14" id="KW-0378">Hydrolase</keyword>
<dbReference type="InterPro" id="IPR027417">
    <property type="entry name" value="P-loop_NTPase"/>
</dbReference>
<dbReference type="SUPFAM" id="SSF52540">
    <property type="entry name" value="P-loop containing nucleoside triphosphate hydrolases"/>
    <property type="match status" value="1"/>
</dbReference>
<comment type="similarity">
    <text evidence="1">Belongs to the helicase family. SKI2 subfamily.</text>
</comment>
<dbReference type="GO" id="GO:0016787">
    <property type="term" value="F:hydrolase activity"/>
    <property type="evidence" value="ECO:0007669"/>
    <property type="project" value="UniProtKB-KW"/>
</dbReference>
<dbReference type="OrthoDB" id="5575at2759"/>
<evidence type="ECO:0000259" key="12">
    <source>
        <dbReference type="PROSITE" id="PS51192"/>
    </source>
</evidence>
<dbReference type="SMART" id="SM00973">
    <property type="entry name" value="Sec63"/>
    <property type="match status" value="1"/>
</dbReference>
<dbReference type="EMBL" id="ML178814">
    <property type="protein sequence ID" value="TFL07325.1"/>
    <property type="molecule type" value="Genomic_DNA"/>
</dbReference>
<keyword evidence="15" id="KW-1185">Reference proteome</keyword>
<evidence type="ECO:0000256" key="9">
    <source>
        <dbReference type="ARBA" id="ARBA00034808"/>
    </source>
</evidence>
<keyword evidence="6" id="KW-0413">Isomerase</keyword>
<evidence type="ECO:0000256" key="10">
    <source>
        <dbReference type="ARBA" id="ARBA00048988"/>
    </source>
</evidence>
<dbReference type="Gene3D" id="1.10.10.10">
    <property type="entry name" value="Winged helix-like DNA-binding domain superfamily/Winged helix DNA-binding domain"/>
    <property type="match status" value="1"/>
</dbReference>
<dbReference type="STRING" id="1884261.A0A5C3QZ78"/>
<evidence type="ECO:0000256" key="7">
    <source>
        <dbReference type="ARBA" id="ARBA00023254"/>
    </source>
</evidence>
<dbReference type="SMART" id="SM00487">
    <property type="entry name" value="DEXDc"/>
    <property type="match status" value="1"/>
</dbReference>
<dbReference type="Pfam" id="PF23445">
    <property type="entry name" value="WHD_SNRNP200"/>
    <property type="match status" value="1"/>
</dbReference>
<evidence type="ECO:0000256" key="1">
    <source>
        <dbReference type="ARBA" id="ARBA00010140"/>
    </source>
</evidence>
<keyword evidence="5" id="KW-0067">ATP-binding</keyword>
<keyword evidence="2" id="KW-0547">Nucleotide-binding</keyword>
<dbReference type="Pfam" id="PF00271">
    <property type="entry name" value="Helicase_C"/>
    <property type="match status" value="1"/>
</dbReference>
<dbReference type="InterPro" id="IPR011545">
    <property type="entry name" value="DEAD/DEAH_box_helicase_dom"/>
</dbReference>
<dbReference type="EC" id="5.6.2.4" evidence="9"/>
<dbReference type="InterPro" id="IPR014001">
    <property type="entry name" value="Helicase_ATP-bd"/>
</dbReference>
<organism evidence="14 15">
    <name type="scientific">Pterulicium gracile</name>
    <dbReference type="NCBI Taxonomy" id="1884261"/>
    <lineage>
        <taxon>Eukaryota</taxon>
        <taxon>Fungi</taxon>
        <taxon>Dikarya</taxon>
        <taxon>Basidiomycota</taxon>
        <taxon>Agaricomycotina</taxon>
        <taxon>Agaricomycetes</taxon>
        <taxon>Agaricomycetidae</taxon>
        <taxon>Agaricales</taxon>
        <taxon>Pleurotineae</taxon>
        <taxon>Pterulaceae</taxon>
        <taxon>Pterulicium</taxon>
    </lineage>
</organism>
<dbReference type="SMART" id="SM00490">
    <property type="entry name" value="HELICc"/>
    <property type="match status" value="1"/>
</dbReference>
<dbReference type="PANTHER" id="PTHR47835:SF3">
    <property type="entry name" value="HELICASE FOR MEIOSIS 1"/>
    <property type="match status" value="1"/>
</dbReference>
<dbReference type="InterPro" id="IPR036388">
    <property type="entry name" value="WH-like_DNA-bd_sf"/>
</dbReference>
<evidence type="ECO:0000313" key="15">
    <source>
        <dbReference type="Proteomes" id="UP000305067"/>
    </source>
</evidence>
<dbReference type="CDD" id="cd18795">
    <property type="entry name" value="SF2_C_Ski2"/>
    <property type="match status" value="1"/>
</dbReference>
<dbReference type="Gene3D" id="1.10.3380.10">
    <property type="entry name" value="Sec63 N-terminal domain-like domain"/>
    <property type="match status" value="1"/>
</dbReference>
<dbReference type="InterPro" id="IPR001650">
    <property type="entry name" value="Helicase_C-like"/>
</dbReference>
<evidence type="ECO:0000256" key="8">
    <source>
        <dbReference type="ARBA" id="ARBA00034617"/>
    </source>
</evidence>
<evidence type="ECO:0000256" key="4">
    <source>
        <dbReference type="ARBA" id="ARBA00022806"/>
    </source>
</evidence>
<dbReference type="Pfam" id="PF02889">
    <property type="entry name" value="Sec63"/>
    <property type="match status" value="1"/>
</dbReference>
<comment type="catalytic activity">
    <reaction evidence="10">
        <text>ATP + H2O = ADP + phosphate + H(+)</text>
        <dbReference type="Rhea" id="RHEA:13065"/>
        <dbReference type="ChEBI" id="CHEBI:15377"/>
        <dbReference type="ChEBI" id="CHEBI:15378"/>
        <dbReference type="ChEBI" id="CHEBI:30616"/>
        <dbReference type="ChEBI" id="CHEBI:43474"/>
        <dbReference type="ChEBI" id="CHEBI:456216"/>
        <dbReference type="EC" id="5.6.2.4"/>
    </reaction>
</comment>
<evidence type="ECO:0000259" key="13">
    <source>
        <dbReference type="PROSITE" id="PS51194"/>
    </source>
</evidence>
<dbReference type="InterPro" id="IPR004179">
    <property type="entry name" value="Sec63-dom"/>
</dbReference>